<keyword evidence="3" id="KW-0479">Metal-binding</keyword>
<dbReference type="GO" id="GO:0046872">
    <property type="term" value="F:metal ion binding"/>
    <property type="evidence" value="ECO:0007669"/>
    <property type="project" value="UniProtKB-KW"/>
</dbReference>
<evidence type="ECO:0000256" key="7">
    <source>
        <dbReference type="ARBA" id="ARBA00023150"/>
    </source>
</evidence>
<dbReference type="EMBL" id="WTYY01000001">
    <property type="protein sequence ID" value="MXO87271.1"/>
    <property type="molecule type" value="Genomic_DNA"/>
</dbReference>
<dbReference type="Gene3D" id="3.90.550.10">
    <property type="entry name" value="Spore Coat Polysaccharide Biosynthesis Protein SpsA, Chain A"/>
    <property type="match status" value="1"/>
</dbReference>
<dbReference type="Pfam" id="PF12804">
    <property type="entry name" value="NTP_transf_3"/>
    <property type="match status" value="1"/>
</dbReference>
<keyword evidence="6" id="KW-0342">GTP-binding</keyword>
<sequence>MILGVVLAGGLSTRFGSDKAVAHLDGRTLIARAVDALSAWCDKVVIAGRDSGPETGNTACIPDWPRAGMGPLGGIAAGLRHAHKHDYDGILTCGVDSVALPQDLLSDLSPAPAYLETQPVIGHWKTDNAGAVEAILQSEGRHSMIAFAKSVNARAVKTASTPANINTPADLAAMEQNDGI</sequence>
<keyword evidence="5" id="KW-0460">Magnesium</keyword>
<feature type="domain" description="MobA-like NTP transferase" evidence="8">
    <location>
        <begin position="4"/>
        <end position="112"/>
    </location>
</feature>
<keyword evidence="1" id="KW-0963">Cytoplasm</keyword>
<dbReference type="GO" id="GO:0006777">
    <property type="term" value="P:Mo-molybdopterin cofactor biosynthetic process"/>
    <property type="evidence" value="ECO:0007669"/>
    <property type="project" value="UniProtKB-KW"/>
</dbReference>
<dbReference type="AlphaFoldDB" id="A0A844ZFH0"/>
<evidence type="ECO:0000256" key="5">
    <source>
        <dbReference type="ARBA" id="ARBA00022842"/>
    </source>
</evidence>
<evidence type="ECO:0000256" key="1">
    <source>
        <dbReference type="ARBA" id="ARBA00022490"/>
    </source>
</evidence>
<dbReference type="GO" id="GO:0016779">
    <property type="term" value="F:nucleotidyltransferase activity"/>
    <property type="evidence" value="ECO:0007669"/>
    <property type="project" value="TreeGrafter"/>
</dbReference>
<dbReference type="GO" id="GO:0005525">
    <property type="term" value="F:GTP binding"/>
    <property type="evidence" value="ECO:0007669"/>
    <property type="project" value="UniProtKB-KW"/>
</dbReference>
<keyword evidence="7" id="KW-0501">Molybdenum cofactor biosynthesis</keyword>
<dbReference type="SUPFAM" id="SSF53448">
    <property type="entry name" value="Nucleotide-diphospho-sugar transferases"/>
    <property type="match status" value="1"/>
</dbReference>
<comment type="caution">
    <text evidence="9">The sequence shown here is derived from an EMBL/GenBank/DDBJ whole genome shotgun (WGS) entry which is preliminary data.</text>
</comment>
<dbReference type="PANTHER" id="PTHR19136:SF81">
    <property type="entry name" value="MOLYBDENUM COFACTOR GUANYLYLTRANSFERASE"/>
    <property type="match status" value="1"/>
</dbReference>
<keyword evidence="10" id="KW-1185">Reference proteome</keyword>
<dbReference type="PANTHER" id="PTHR19136">
    <property type="entry name" value="MOLYBDENUM COFACTOR GUANYLYLTRANSFERASE"/>
    <property type="match status" value="1"/>
</dbReference>
<evidence type="ECO:0000259" key="8">
    <source>
        <dbReference type="Pfam" id="PF12804"/>
    </source>
</evidence>
<dbReference type="CDD" id="cd02503">
    <property type="entry name" value="MobA"/>
    <property type="match status" value="1"/>
</dbReference>
<dbReference type="RefSeq" id="WP_160589232.1">
    <property type="nucleotide sequence ID" value="NZ_BAAAFP010000002.1"/>
</dbReference>
<dbReference type="Proteomes" id="UP000435243">
    <property type="component" value="Unassembled WGS sequence"/>
</dbReference>
<evidence type="ECO:0000256" key="3">
    <source>
        <dbReference type="ARBA" id="ARBA00022723"/>
    </source>
</evidence>
<evidence type="ECO:0000313" key="10">
    <source>
        <dbReference type="Proteomes" id="UP000435243"/>
    </source>
</evidence>
<dbReference type="OrthoDB" id="9788394at2"/>
<proteinExistence type="predicted"/>
<reference evidence="9 10" key="1">
    <citation type="submission" date="2019-12" db="EMBL/GenBank/DDBJ databases">
        <title>Genomic-based taxomic classification of the family Erythrobacteraceae.</title>
        <authorList>
            <person name="Xu L."/>
        </authorList>
    </citation>
    <scope>NUCLEOTIDE SEQUENCE [LARGE SCALE GENOMIC DNA]</scope>
    <source>
        <strain evidence="9 10">JCM 16339</strain>
    </source>
</reference>
<evidence type="ECO:0000256" key="2">
    <source>
        <dbReference type="ARBA" id="ARBA00022679"/>
    </source>
</evidence>
<evidence type="ECO:0000256" key="4">
    <source>
        <dbReference type="ARBA" id="ARBA00022741"/>
    </source>
</evidence>
<dbReference type="InterPro" id="IPR025877">
    <property type="entry name" value="MobA-like_NTP_Trfase"/>
</dbReference>
<dbReference type="InterPro" id="IPR013482">
    <property type="entry name" value="Molybde_CF_guanTrfase"/>
</dbReference>
<evidence type="ECO:0000313" key="9">
    <source>
        <dbReference type="EMBL" id="MXO87271.1"/>
    </source>
</evidence>
<keyword evidence="4" id="KW-0547">Nucleotide-binding</keyword>
<name>A0A844ZFH0_9SPHN</name>
<protein>
    <submittedName>
        <fullName evidence="9">NTP transferase domain-containing protein</fullName>
    </submittedName>
</protein>
<accession>A0A844ZFH0</accession>
<evidence type="ECO:0000256" key="6">
    <source>
        <dbReference type="ARBA" id="ARBA00023134"/>
    </source>
</evidence>
<gene>
    <name evidence="9" type="ORF">GRI32_00780</name>
</gene>
<organism evidence="9 10">
    <name type="scientific">Alteraurantiacibacter aestuarii</name>
    <dbReference type="NCBI Taxonomy" id="650004"/>
    <lineage>
        <taxon>Bacteria</taxon>
        <taxon>Pseudomonadati</taxon>
        <taxon>Pseudomonadota</taxon>
        <taxon>Alphaproteobacteria</taxon>
        <taxon>Sphingomonadales</taxon>
        <taxon>Erythrobacteraceae</taxon>
        <taxon>Alteraurantiacibacter</taxon>
    </lineage>
</organism>
<keyword evidence="2 9" id="KW-0808">Transferase</keyword>
<dbReference type="InterPro" id="IPR029044">
    <property type="entry name" value="Nucleotide-diphossugar_trans"/>
</dbReference>